<evidence type="ECO:0000259" key="6">
    <source>
        <dbReference type="PROSITE" id="PS50943"/>
    </source>
</evidence>
<reference evidence="8" key="1">
    <citation type="submission" date="2017-08" db="EMBL/GenBank/DDBJ databases">
        <authorList>
            <person name="de Groot N.N."/>
        </authorList>
    </citation>
    <scope>NUCLEOTIDE SEQUENCE [LARGE SCALE GENOMIC DNA]</scope>
    <source>
        <strain evidence="8">723</strain>
    </source>
</reference>
<dbReference type="OrthoDB" id="9775433at2"/>
<evidence type="ECO:0000256" key="4">
    <source>
        <dbReference type="ARBA" id="ARBA00023163"/>
    </source>
</evidence>
<comment type="caution">
    <text evidence="8">The sequence shown here is derived from an EMBL/GenBank/DDBJ whole genome shotgun (WGS) entry which is preliminary data.</text>
</comment>
<dbReference type="Gene3D" id="1.10.260.40">
    <property type="entry name" value="lambda repressor-like DNA-binding domains"/>
    <property type="match status" value="1"/>
</dbReference>
<proteinExistence type="predicted"/>
<evidence type="ECO:0000313" key="7">
    <source>
        <dbReference type="EMBL" id="PAF55175.1"/>
    </source>
</evidence>
<dbReference type="Pfam" id="PF00356">
    <property type="entry name" value="LacI"/>
    <property type="match status" value="1"/>
</dbReference>
<evidence type="ECO:0000259" key="5">
    <source>
        <dbReference type="PROSITE" id="PS50932"/>
    </source>
</evidence>
<gene>
    <name evidence="7" type="ORF">CJF60_00615</name>
    <name evidence="8" type="ORF">CJJ23_04165</name>
</gene>
<keyword evidence="4" id="KW-0804">Transcription</keyword>
<evidence type="ECO:0000256" key="3">
    <source>
        <dbReference type="ARBA" id="ARBA00023125"/>
    </source>
</evidence>
<sequence length="320" mass="36887">MKKIVYKDIADKAGVSISTVSRYFTNGYISDKNKKQISNTLDQTGYIKNLWTKKDVDVKNIYFISKSLNDNDLIKIINSIDDTTRINQNELIITAATNEAAEYVKEIKKILSRSPKAIILINPPRGEVLTRYLQNIKNIVQIVVFGLQIPNINSIYIDYKKLISESANKFIEETGDRNLALVTDYRQTPATIKEQLIGFTSFCKNLEAATCSIKYFDNRVNQSVKTVVNDLKSKKIRNVICTTHDVFQNMLVHNVDGYFHLSDIGYNTIHDYNNSYFLKQFIDYRYIWLQIEDIIIKNITNTNVIIKGELIKPSTKEVVW</sequence>
<dbReference type="InterPro" id="IPR010982">
    <property type="entry name" value="Lambda_DNA-bd_dom_sf"/>
</dbReference>
<name>A0A1W1WZ08_9BACT</name>
<feature type="domain" description="HTH lacI-type" evidence="5">
    <location>
        <begin position="7"/>
        <end position="50"/>
    </location>
</feature>
<dbReference type="AlphaFoldDB" id="A0A1W1WZ08"/>
<evidence type="ECO:0000256" key="1">
    <source>
        <dbReference type="ARBA" id="ARBA00022491"/>
    </source>
</evidence>
<dbReference type="RefSeq" id="WP_084232127.1">
    <property type="nucleotide sequence ID" value="NZ_CP166874.1"/>
</dbReference>
<dbReference type="SMART" id="SM00354">
    <property type="entry name" value="HTH_LACI"/>
    <property type="match status" value="1"/>
</dbReference>
<dbReference type="InterPro" id="IPR000843">
    <property type="entry name" value="HTH_LacI"/>
</dbReference>
<feature type="domain" description="HTH cro/C1-type" evidence="6">
    <location>
        <begin position="7"/>
        <end position="47"/>
    </location>
</feature>
<dbReference type="EMBL" id="NQNY01000015">
    <property type="protein sequence ID" value="PAK21033.1"/>
    <property type="molecule type" value="Genomic_DNA"/>
</dbReference>
<keyword evidence="1" id="KW-0678">Repressor</keyword>
<dbReference type="STRING" id="33922.SAMN02745179_00346"/>
<accession>A0A1W1WZ08</accession>
<protein>
    <submittedName>
        <fullName evidence="8">LacI family transcriptional regulator</fullName>
    </submittedName>
</protein>
<dbReference type="GO" id="GO:0000976">
    <property type="term" value="F:transcription cis-regulatory region binding"/>
    <property type="evidence" value="ECO:0007669"/>
    <property type="project" value="TreeGrafter"/>
</dbReference>
<dbReference type="Gene3D" id="3.40.50.2300">
    <property type="match status" value="2"/>
</dbReference>
<dbReference type="SUPFAM" id="SSF53822">
    <property type="entry name" value="Periplasmic binding protein-like I"/>
    <property type="match status" value="1"/>
</dbReference>
<dbReference type="Proteomes" id="UP000217033">
    <property type="component" value="Unassembled WGS sequence"/>
</dbReference>
<keyword evidence="10" id="KW-1185">Reference proteome</keyword>
<dbReference type="Proteomes" id="UP000216943">
    <property type="component" value="Unassembled WGS sequence"/>
</dbReference>
<dbReference type="CDD" id="cd01392">
    <property type="entry name" value="HTH_LacI"/>
    <property type="match status" value="1"/>
</dbReference>
<evidence type="ECO:0000256" key="2">
    <source>
        <dbReference type="ARBA" id="ARBA00023015"/>
    </source>
</evidence>
<evidence type="ECO:0000313" key="10">
    <source>
        <dbReference type="Proteomes" id="UP000217033"/>
    </source>
</evidence>
<organism evidence="8 9">
    <name type="scientific">Mycoplasmopsis agassizii</name>
    <dbReference type="NCBI Taxonomy" id="33922"/>
    <lineage>
        <taxon>Bacteria</taxon>
        <taxon>Bacillati</taxon>
        <taxon>Mycoplasmatota</taxon>
        <taxon>Mycoplasmoidales</taxon>
        <taxon>Metamycoplasmataceae</taxon>
        <taxon>Mycoplasmopsis</taxon>
    </lineage>
</organism>
<dbReference type="PANTHER" id="PTHR30146:SF148">
    <property type="entry name" value="HTH-TYPE TRANSCRIPTIONAL REPRESSOR PURR-RELATED"/>
    <property type="match status" value="1"/>
</dbReference>
<dbReference type="InterPro" id="IPR001387">
    <property type="entry name" value="Cro/C1-type_HTH"/>
</dbReference>
<evidence type="ECO:0000313" key="8">
    <source>
        <dbReference type="EMBL" id="PAK21033.1"/>
    </source>
</evidence>
<dbReference type="SUPFAM" id="SSF47413">
    <property type="entry name" value="lambda repressor-like DNA-binding domains"/>
    <property type="match status" value="1"/>
</dbReference>
<keyword evidence="3" id="KW-0238">DNA-binding</keyword>
<dbReference type="PROSITE" id="PS50943">
    <property type="entry name" value="HTH_CROC1"/>
    <property type="match status" value="1"/>
</dbReference>
<dbReference type="PROSITE" id="PS50932">
    <property type="entry name" value="HTH_LACI_2"/>
    <property type="match status" value="1"/>
</dbReference>
<keyword evidence="2" id="KW-0805">Transcription regulation</keyword>
<dbReference type="EMBL" id="NQMN01000001">
    <property type="protein sequence ID" value="PAF55175.1"/>
    <property type="molecule type" value="Genomic_DNA"/>
</dbReference>
<dbReference type="PANTHER" id="PTHR30146">
    <property type="entry name" value="LACI-RELATED TRANSCRIPTIONAL REPRESSOR"/>
    <property type="match status" value="1"/>
</dbReference>
<reference evidence="9 10" key="2">
    <citation type="submission" date="2017-08" db="EMBL/GenBank/DDBJ databases">
        <authorList>
            <person name="Alvarez-Ponce D."/>
            <person name="Weitzman C.L."/>
            <person name="Tillett R.L."/>
            <person name="Sandmeier F.C."/>
            <person name="Tracy C.R."/>
        </authorList>
    </citation>
    <scope>NUCLEOTIDE SEQUENCE [LARGE SCALE GENOMIC DNA]</scope>
    <source>
        <strain evidence="9">723</strain>
        <strain evidence="7 10">PS6</strain>
    </source>
</reference>
<evidence type="ECO:0000313" key="9">
    <source>
        <dbReference type="Proteomes" id="UP000216943"/>
    </source>
</evidence>
<dbReference type="InterPro" id="IPR028082">
    <property type="entry name" value="Peripla_BP_I"/>
</dbReference>
<dbReference type="GO" id="GO:0003700">
    <property type="term" value="F:DNA-binding transcription factor activity"/>
    <property type="evidence" value="ECO:0007669"/>
    <property type="project" value="TreeGrafter"/>
</dbReference>